<evidence type="ECO:0000256" key="6">
    <source>
        <dbReference type="HAMAP-Rule" id="MF_01661"/>
    </source>
</evidence>
<dbReference type="EC" id="5.4.99.62" evidence="2 6"/>
<comment type="function">
    <text evidence="6">Catalyzes the interconversion of beta-pyran and beta-furan forms of D-ribose.</text>
</comment>
<dbReference type="InterPro" id="IPR023064">
    <property type="entry name" value="D-ribose_pyranase"/>
</dbReference>
<keyword evidence="8" id="KW-1185">Reference proteome</keyword>
<evidence type="ECO:0000256" key="2">
    <source>
        <dbReference type="ARBA" id="ARBA00012862"/>
    </source>
</evidence>
<dbReference type="GO" id="GO:0062193">
    <property type="term" value="F:D-ribose pyranase activity"/>
    <property type="evidence" value="ECO:0007669"/>
    <property type="project" value="UniProtKB-EC"/>
</dbReference>
<gene>
    <name evidence="6 7" type="primary">rbsD</name>
    <name evidence="7" type="ORF">ABC228_11545</name>
</gene>
<keyword evidence="4 6" id="KW-0413">Isomerase</keyword>
<comment type="pathway">
    <text evidence="6">Carbohydrate metabolism; D-ribose degradation; D-ribose 5-phosphate from beta-D-ribopyranose: step 1/2.</text>
</comment>
<reference evidence="7 8" key="1">
    <citation type="submission" date="2024-05" db="EMBL/GenBank/DDBJ databases">
        <authorList>
            <person name="Haq I."/>
            <person name="Ullah Z."/>
            <person name="Ahmad R."/>
            <person name="Li M."/>
            <person name="Tong Y."/>
        </authorList>
    </citation>
    <scope>NUCLEOTIDE SEQUENCE [LARGE SCALE GENOMIC DNA]</scope>
    <source>
        <strain evidence="7 8">16A2E</strain>
    </source>
</reference>
<comment type="caution">
    <text evidence="7">The sequence shown here is derived from an EMBL/GenBank/DDBJ whole genome shotgun (WGS) entry which is preliminary data.</text>
</comment>
<evidence type="ECO:0000256" key="4">
    <source>
        <dbReference type="ARBA" id="ARBA00023235"/>
    </source>
</evidence>
<comment type="catalytic activity">
    <reaction evidence="1 6">
        <text>beta-D-ribopyranose = beta-D-ribofuranose</text>
        <dbReference type="Rhea" id="RHEA:25432"/>
        <dbReference type="ChEBI" id="CHEBI:27476"/>
        <dbReference type="ChEBI" id="CHEBI:47002"/>
        <dbReference type="EC" id="5.4.99.62"/>
    </reaction>
</comment>
<comment type="subunit">
    <text evidence="6">Homodecamer.</text>
</comment>
<dbReference type="Proteomes" id="UP001444625">
    <property type="component" value="Unassembled WGS sequence"/>
</dbReference>
<keyword evidence="3 6" id="KW-0963">Cytoplasm</keyword>
<dbReference type="PANTHER" id="PTHR37831">
    <property type="entry name" value="D-RIBOSE PYRANASE"/>
    <property type="match status" value="1"/>
</dbReference>
<dbReference type="InterPro" id="IPR007721">
    <property type="entry name" value="RbsD_FucU"/>
</dbReference>
<comment type="subcellular location">
    <subcellularLocation>
        <location evidence="6">Cytoplasm</location>
    </subcellularLocation>
</comment>
<dbReference type="SUPFAM" id="SSF102546">
    <property type="entry name" value="RbsD-like"/>
    <property type="match status" value="1"/>
</dbReference>
<evidence type="ECO:0000256" key="1">
    <source>
        <dbReference type="ARBA" id="ARBA00000223"/>
    </source>
</evidence>
<dbReference type="InterPro" id="IPR023750">
    <property type="entry name" value="RbsD-like_sf"/>
</dbReference>
<dbReference type="Pfam" id="PF05025">
    <property type="entry name" value="RbsD_FucU"/>
    <property type="match status" value="1"/>
</dbReference>
<organism evidence="7 8">
    <name type="scientific">Ornithinibacillus xuwenensis</name>
    <dbReference type="NCBI Taxonomy" id="3144668"/>
    <lineage>
        <taxon>Bacteria</taxon>
        <taxon>Bacillati</taxon>
        <taxon>Bacillota</taxon>
        <taxon>Bacilli</taxon>
        <taxon>Bacillales</taxon>
        <taxon>Bacillaceae</taxon>
        <taxon>Ornithinibacillus</taxon>
    </lineage>
</organism>
<evidence type="ECO:0000313" key="7">
    <source>
        <dbReference type="EMBL" id="MEN2767825.1"/>
    </source>
</evidence>
<keyword evidence="5 6" id="KW-0119">Carbohydrate metabolism</keyword>
<feature type="active site" description="Proton donor" evidence="6">
    <location>
        <position position="20"/>
    </location>
</feature>
<feature type="binding site" evidence="6">
    <location>
        <begin position="120"/>
        <end position="122"/>
    </location>
    <ligand>
        <name>substrate</name>
    </ligand>
</feature>
<dbReference type="HAMAP" id="MF_01661">
    <property type="entry name" value="D_rib_pyranase"/>
    <property type="match status" value="1"/>
</dbReference>
<accession>A0ABU9XHQ1</accession>
<sequence length="131" mass="14372">MKKSGILNRDIAAVLARLGHTDTVIIADCGLPIPDHIPCIDLSIRLGKPSFTSVLEALEEDMVIEKMILANEIKIKNSGLHTHLAKQYSKIPLDYVSHEELKECIVDAKVVIRTGEATPYANVILQAGVLF</sequence>
<feature type="binding site" evidence="6">
    <location>
        <position position="28"/>
    </location>
    <ligand>
        <name>substrate</name>
    </ligand>
</feature>
<dbReference type="Gene3D" id="3.40.1650.10">
    <property type="entry name" value="RbsD-like domain"/>
    <property type="match status" value="1"/>
</dbReference>
<evidence type="ECO:0000256" key="3">
    <source>
        <dbReference type="ARBA" id="ARBA00022490"/>
    </source>
</evidence>
<dbReference type="NCBIfam" id="NF008761">
    <property type="entry name" value="PRK11797.1"/>
    <property type="match status" value="1"/>
</dbReference>
<evidence type="ECO:0000313" key="8">
    <source>
        <dbReference type="Proteomes" id="UP001444625"/>
    </source>
</evidence>
<dbReference type="RefSeq" id="WP_345825291.1">
    <property type="nucleotide sequence ID" value="NZ_JBDIML010000003.1"/>
</dbReference>
<evidence type="ECO:0000256" key="5">
    <source>
        <dbReference type="ARBA" id="ARBA00023277"/>
    </source>
</evidence>
<dbReference type="PANTHER" id="PTHR37831:SF1">
    <property type="entry name" value="D-RIBOSE PYRANASE"/>
    <property type="match status" value="1"/>
</dbReference>
<protein>
    <recommendedName>
        <fullName evidence="2 6">D-ribose pyranase</fullName>
        <ecNumber evidence="2 6">5.4.99.62</ecNumber>
    </recommendedName>
</protein>
<comment type="similarity">
    <text evidence="6">Belongs to the RbsD / FucU family. RbsD subfamily.</text>
</comment>
<dbReference type="EMBL" id="JBDIML010000003">
    <property type="protein sequence ID" value="MEN2767825.1"/>
    <property type="molecule type" value="Genomic_DNA"/>
</dbReference>
<proteinExistence type="inferred from homology"/>
<feature type="binding site" evidence="6">
    <location>
        <position position="98"/>
    </location>
    <ligand>
        <name>substrate</name>
    </ligand>
</feature>
<name>A0ABU9XHQ1_9BACI</name>